<organism evidence="4 5">
    <name type="scientific">Rhodoferax lithotrophicus</name>
    <dbReference type="NCBI Taxonomy" id="2798804"/>
    <lineage>
        <taxon>Bacteria</taxon>
        <taxon>Pseudomonadati</taxon>
        <taxon>Pseudomonadota</taxon>
        <taxon>Betaproteobacteria</taxon>
        <taxon>Burkholderiales</taxon>
        <taxon>Comamonadaceae</taxon>
        <taxon>Rhodoferax</taxon>
    </lineage>
</organism>
<evidence type="ECO:0000313" key="4">
    <source>
        <dbReference type="EMBL" id="BCO29816.1"/>
    </source>
</evidence>
<dbReference type="SMART" id="SM00267">
    <property type="entry name" value="GGDEF"/>
    <property type="match status" value="1"/>
</dbReference>
<dbReference type="InterPro" id="IPR001610">
    <property type="entry name" value="PAC"/>
</dbReference>
<dbReference type="PROSITE" id="PS50887">
    <property type="entry name" value="GGDEF"/>
    <property type="match status" value="1"/>
</dbReference>
<name>A0ABM7MTV7_9BURK</name>
<reference evidence="4 5" key="1">
    <citation type="journal article" date="2021" name="Microbiol. Spectr.">
        <title>A Single Bacterium Capable of Oxidation and Reduction of Iron at Circumneutral pH.</title>
        <authorList>
            <person name="Kato S."/>
            <person name="Ohkuma M."/>
        </authorList>
    </citation>
    <scope>NUCLEOTIDE SEQUENCE [LARGE SCALE GENOMIC DNA]</scope>
    <source>
        <strain evidence="4 5">MIZ03</strain>
    </source>
</reference>
<dbReference type="SMART" id="SM00086">
    <property type="entry name" value="PAC"/>
    <property type="match status" value="2"/>
</dbReference>
<dbReference type="CDD" id="cd00130">
    <property type="entry name" value="PAS"/>
    <property type="match status" value="2"/>
</dbReference>
<sequence length="610" mass="68166">MNLSDLVDINELRGLCESFTAITRAVTAVLDLDGNVLVATGWHDICAKFHRINPVTCARCRESDTILASQLSKGESYNVYRCKNGLVDVAVPITIGDEHVANFFTGQFFFEQPDRSYFQHQAKQFGFDERAYLGAMARAPIFSEEQVHSMMGFFTHLAKVMGEMGLAKLRLQQANTKLQQGAAIIQSSEDAIIGNSLDGIIESWNPGAEKIFGYTAREAIGNPLSMLIPADRADEEAEIVSRIARGERVNHFETIRRRKDGQLISVSISISPILDDAGNVVGASKIARDITEAKRAAKDLQRRQLMMERTESMARLASFEWDVDANVVTWSPEMFLIFGRDPALGVPDLEGQAELYTHQSTQMLFDVVKKAVSEGLPYEIELMTVQPNGELRPCFVKGFPERDDSGRVVRIAGLVQDITERKRTDDAIKQLAYHDPLTQLPNRRLLNDRLQQAMATSSRSKNYCALMVLDLDNFKPLNDAYGHKAGDLLLIDAAERLKNCVREMDTVARVGGDEFVVMIGELDKDKDESTSKAETIAESIRSVLSAPYHIAFKRENEVETSIEHQCTASIGVTLFIGNESSQDDLYKWADGMMYEAKKAGRNLIRIYRSQ</sequence>
<evidence type="ECO:0000259" key="3">
    <source>
        <dbReference type="PROSITE" id="PS50887"/>
    </source>
</evidence>
<dbReference type="Pfam" id="PF13426">
    <property type="entry name" value="PAS_9"/>
    <property type="match status" value="1"/>
</dbReference>
<dbReference type="SUPFAM" id="SSF55785">
    <property type="entry name" value="PYP-like sensor domain (PAS domain)"/>
    <property type="match status" value="2"/>
</dbReference>
<dbReference type="SMART" id="SM00091">
    <property type="entry name" value="PAS"/>
    <property type="match status" value="1"/>
</dbReference>
<dbReference type="Pfam" id="PF10114">
    <property type="entry name" value="PocR"/>
    <property type="match status" value="1"/>
</dbReference>
<keyword evidence="5" id="KW-1185">Reference proteome</keyword>
<feature type="domain" description="PAS" evidence="1">
    <location>
        <begin position="177"/>
        <end position="247"/>
    </location>
</feature>
<dbReference type="PROSITE" id="PS50112">
    <property type="entry name" value="PAS"/>
    <property type="match status" value="1"/>
</dbReference>
<dbReference type="InterPro" id="IPR000160">
    <property type="entry name" value="GGDEF_dom"/>
</dbReference>
<evidence type="ECO:0000313" key="5">
    <source>
        <dbReference type="Proteomes" id="UP000824366"/>
    </source>
</evidence>
<dbReference type="InterPro" id="IPR000014">
    <property type="entry name" value="PAS"/>
</dbReference>
<dbReference type="InterPro" id="IPR029787">
    <property type="entry name" value="Nucleotide_cyclase"/>
</dbReference>
<protein>
    <recommendedName>
        <fullName evidence="6">Diguanylate cyclase</fullName>
    </recommendedName>
</protein>
<gene>
    <name evidence="4" type="ORF">MIZ03_4740</name>
</gene>
<accession>A0ABM7MTV7</accession>
<dbReference type="SUPFAM" id="SSF55073">
    <property type="entry name" value="Nucleotide cyclase"/>
    <property type="match status" value="1"/>
</dbReference>
<dbReference type="PANTHER" id="PTHR46663">
    <property type="entry name" value="DIGUANYLATE CYCLASE DGCT-RELATED"/>
    <property type="match status" value="1"/>
</dbReference>
<dbReference type="InterPro" id="IPR018771">
    <property type="entry name" value="PocR_dom"/>
</dbReference>
<evidence type="ECO:0008006" key="6">
    <source>
        <dbReference type="Google" id="ProtNLM"/>
    </source>
</evidence>
<evidence type="ECO:0000259" key="1">
    <source>
        <dbReference type="PROSITE" id="PS50112"/>
    </source>
</evidence>
<feature type="domain" description="PAC" evidence="2">
    <location>
        <begin position="378"/>
        <end position="430"/>
    </location>
</feature>
<dbReference type="EMBL" id="AP024238">
    <property type="protein sequence ID" value="BCO29816.1"/>
    <property type="molecule type" value="Genomic_DNA"/>
</dbReference>
<dbReference type="Gene3D" id="3.30.70.270">
    <property type="match status" value="1"/>
</dbReference>
<dbReference type="NCBIfam" id="TIGR00229">
    <property type="entry name" value="sensory_box"/>
    <property type="match status" value="1"/>
</dbReference>
<dbReference type="InterPro" id="IPR013655">
    <property type="entry name" value="PAS_fold_3"/>
</dbReference>
<dbReference type="InterPro" id="IPR043128">
    <property type="entry name" value="Rev_trsase/Diguanyl_cyclase"/>
</dbReference>
<dbReference type="Proteomes" id="UP000824366">
    <property type="component" value="Chromosome"/>
</dbReference>
<proteinExistence type="predicted"/>
<dbReference type="InterPro" id="IPR035965">
    <property type="entry name" value="PAS-like_dom_sf"/>
</dbReference>
<dbReference type="Gene3D" id="2.10.70.100">
    <property type="match status" value="1"/>
</dbReference>
<dbReference type="Gene3D" id="3.30.450.20">
    <property type="entry name" value="PAS domain"/>
    <property type="match status" value="2"/>
</dbReference>
<dbReference type="CDD" id="cd01949">
    <property type="entry name" value="GGDEF"/>
    <property type="match status" value="1"/>
</dbReference>
<dbReference type="Pfam" id="PF00990">
    <property type="entry name" value="GGDEF"/>
    <property type="match status" value="1"/>
</dbReference>
<feature type="domain" description="GGDEF" evidence="3">
    <location>
        <begin position="462"/>
        <end position="609"/>
    </location>
</feature>
<dbReference type="NCBIfam" id="TIGR00254">
    <property type="entry name" value="GGDEF"/>
    <property type="match status" value="1"/>
</dbReference>
<dbReference type="PANTHER" id="PTHR46663:SF3">
    <property type="entry name" value="SLL0267 PROTEIN"/>
    <property type="match status" value="1"/>
</dbReference>
<dbReference type="InterPro" id="IPR052163">
    <property type="entry name" value="DGC-Regulatory_Protein"/>
</dbReference>
<evidence type="ECO:0000259" key="2">
    <source>
        <dbReference type="PROSITE" id="PS50113"/>
    </source>
</evidence>
<dbReference type="RefSeq" id="WP_223906177.1">
    <property type="nucleotide sequence ID" value="NZ_AP024238.1"/>
</dbReference>
<dbReference type="Pfam" id="PF08447">
    <property type="entry name" value="PAS_3"/>
    <property type="match status" value="1"/>
</dbReference>
<feature type="domain" description="PAC" evidence="2">
    <location>
        <begin position="250"/>
        <end position="302"/>
    </location>
</feature>
<dbReference type="InterPro" id="IPR000700">
    <property type="entry name" value="PAS-assoc_C"/>
</dbReference>
<dbReference type="PROSITE" id="PS50113">
    <property type="entry name" value="PAC"/>
    <property type="match status" value="2"/>
</dbReference>